<dbReference type="PANTHER" id="PTHR30273">
    <property type="entry name" value="PERIPLASMIC SIGNAL SENSOR AND SIGMA FACTOR ACTIVATOR FECR-RELATED"/>
    <property type="match status" value="1"/>
</dbReference>
<evidence type="ECO:0000259" key="2">
    <source>
        <dbReference type="Pfam" id="PF04773"/>
    </source>
</evidence>
<reference evidence="4 5" key="1">
    <citation type="submission" date="2020-11" db="EMBL/GenBank/DDBJ databases">
        <title>WGS of Herminiimonas contaminans strain Marseille-Q4544 isolated from planarians Schmidtea mediterranea.</title>
        <authorList>
            <person name="Kangale L."/>
        </authorList>
    </citation>
    <scope>NUCLEOTIDE SEQUENCE [LARGE SCALE GENOMIC DNA]</scope>
    <source>
        <strain evidence="4 5">Marseille-Q4544</strain>
    </source>
</reference>
<feature type="transmembrane region" description="Helical" evidence="1">
    <location>
        <begin position="95"/>
        <end position="113"/>
    </location>
</feature>
<evidence type="ECO:0000259" key="3">
    <source>
        <dbReference type="Pfam" id="PF16220"/>
    </source>
</evidence>
<feature type="domain" description="FecR protein" evidence="2">
    <location>
        <begin position="125"/>
        <end position="216"/>
    </location>
</feature>
<proteinExistence type="predicted"/>
<keyword evidence="1" id="KW-0472">Membrane</keyword>
<keyword evidence="1" id="KW-1133">Transmembrane helix</keyword>
<dbReference type="RefSeq" id="WP_195876077.1">
    <property type="nucleotide sequence ID" value="NZ_JADOEL010000013.1"/>
</dbReference>
<comment type="caution">
    <text evidence="4">The sequence shown here is derived from an EMBL/GenBank/DDBJ whole genome shotgun (WGS) entry which is preliminary data.</text>
</comment>
<protein>
    <submittedName>
        <fullName evidence="4">FecR family protein</fullName>
    </submittedName>
</protein>
<dbReference type="Proteomes" id="UP000657372">
    <property type="component" value="Unassembled WGS sequence"/>
</dbReference>
<dbReference type="Pfam" id="PF04773">
    <property type="entry name" value="FecR"/>
    <property type="match status" value="1"/>
</dbReference>
<organism evidence="4 5">
    <name type="scientific">Herminiimonas contaminans</name>
    <dbReference type="NCBI Taxonomy" id="1111140"/>
    <lineage>
        <taxon>Bacteria</taxon>
        <taxon>Pseudomonadati</taxon>
        <taxon>Pseudomonadota</taxon>
        <taxon>Betaproteobacteria</taxon>
        <taxon>Burkholderiales</taxon>
        <taxon>Oxalobacteraceae</taxon>
        <taxon>Herminiimonas</taxon>
    </lineage>
</organism>
<feature type="domain" description="FecR N-terminal" evidence="3">
    <location>
        <begin position="20"/>
        <end position="59"/>
    </location>
</feature>
<dbReference type="EMBL" id="JADOEL010000013">
    <property type="protein sequence ID" value="MBF8178890.1"/>
    <property type="molecule type" value="Genomic_DNA"/>
</dbReference>
<dbReference type="InterPro" id="IPR006860">
    <property type="entry name" value="FecR"/>
</dbReference>
<dbReference type="Pfam" id="PF16220">
    <property type="entry name" value="DUF4880"/>
    <property type="match status" value="1"/>
</dbReference>
<gene>
    <name evidence="4" type="ORF">IXC47_14470</name>
</gene>
<dbReference type="InterPro" id="IPR032623">
    <property type="entry name" value="FecR_N"/>
</dbReference>
<keyword evidence="5" id="KW-1185">Reference proteome</keyword>
<sequence>MGTMNTASSTYPSNDRIVHAAVDWLIRFESNTITEAEQRAFELWKAADPAHEQAWKRVAGLLNDSFAVVRDAGLRAPGQMQAAQRTLLSTRRRKLLRGALVFAGVSGGSALLAERQFAIGQLMADLQTGTGQRQTFALADGSSVQLNARSAVDVDFNQHTRQLRLRAGELIASVAPDSNRPFIVETAHGMMRALGTRFLVQQRDTLSQVVVLEHSVDLRTRDGQQLRLREGEGAVFDAATVNRIDGNASALAAWSDGMLAVENASLAEIITALKPYYSGYIRISPQAAALRTFGVFPLDNPAHTLRTLVHALPLQMQQYGNWLITIDLMPA</sequence>
<dbReference type="InterPro" id="IPR012373">
    <property type="entry name" value="Ferrdict_sens_TM"/>
</dbReference>
<name>A0ABS0EVN5_9BURK</name>
<keyword evidence="1" id="KW-0812">Transmembrane</keyword>
<accession>A0ABS0EVN5</accession>
<evidence type="ECO:0000313" key="5">
    <source>
        <dbReference type="Proteomes" id="UP000657372"/>
    </source>
</evidence>
<dbReference type="Gene3D" id="2.60.120.1440">
    <property type="match status" value="1"/>
</dbReference>
<dbReference type="PANTHER" id="PTHR30273:SF2">
    <property type="entry name" value="PROTEIN FECR"/>
    <property type="match status" value="1"/>
</dbReference>
<evidence type="ECO:0000256" key="1">
    <source>
        <dbReference type="SAM" id="Phobius"/>
    </source>
</evidence>
<dbReference type="PIRSF" id="PIRSF018266">
    <property type="entry name" value="FecR"/>
    <property type="match status" value="1"/>
</dbReference>
<evidence type="ECO:0000313" key="4">
    <source>
        <dbReference type="EMBL" id="MBF8178890.1"/>
    </source>
</evidence>